<evidence type="ECO:0000313" key="8">
    <source>
        <dbReference type="Proteomes" id="UP001626550"/>
    </source>
</evidence>
<evidence type="ECO:0000256" key="3">
    <source>
        <dbReference type="ARBA" id="ARBA00022989"/>
    </source>
</evidence>
<keyword evidence="4 5" id="KW-0472">Membrane</keyword>
<dbReference type="InterPro" id="IPR017452">
    <property type="entry name" value="GPCR_Rhodpsn_7TM"/>
</dbReference>
<feature type="transmembrane region" description="Helical" evidence="5">
    <location>
        <begin position="190"/>
        <end position="212"/>
    </location>
</feature>
<feature type="transmembrane region" description="Helical" evidence="5">
    <location>
        <begin position="97"/>
        <end position="122"/>
    </location>
</feature>
<protein>
    <submittedName>
        <fullName evidence="7">Galanin receptor type 2</fullName>
    </submittedName>
</protein>
<feature type="transmembrane region" description="Helical" evidence="5">
    <location>
        <begin position="51"/>
        <end position="77"/>
    </location>
</feature>
<name>A0ABD2PJ25_9PLAT</name>
<dbReference type="SUPFAM" id="SSF81321">
    <property type="entry name" value="Family A G protein-coupled receptor-like"/>
    <property type="match status" value="1"/>
</dbReference>
<feature type="transmembrane region" description="Helical" evidence="5">
    <location>
        <begin position="134"/>
        <end position="154"/>
    </location>
</feature>
<comment type="subcellular location">
    <subcellularLocation>
        <location evidence="1">Membrane</location>
    </subcellularLocation>
</comment>
<keyword evidence="2 5" id="KW-0812">Transmembrane</keyword>
<dbReference type="Gene3D" id="1.20.1070.10">
    <property type="entry name" value="Rhodopsin 7-helix transmembrane proteins"/>
    <property type="match status" value="1"/>
</dbReference>
<proteinExistence type="predicted"/>
<dbReference type="EMBL" id="JBJKFK010009256">
    <property type="protein sequence ID" value="KAL3306873.1"/>
    <property type="molecule type" value="Genomic_DNA"/>
</dbReference>
<evidence type="ECO:0000256" key="2">
    <source>
        <dbReference type="ARBA" id="ARBA00022692"/>
    </source>
</evidence>
<evidence type="ECO:0000313" key="7">
    <source>
        <dbReference type="EMBL" id="KAL3306873.1"/>
    </source>
</evidence>
<dbReference type="InterPro" id="IPR000276">
    <property type="entry name" value="GPCR_Rhodpsn"/>
</dbReference>
<evidence type="ECO:0000256" key="4">
    <source>
        <dbReference type="ARBA" id="ARBA00023136"/>
    </source>
</evidence>
<dbReference type="AlphaFoldDB" id="A0ABD2PJ25"/>
<keyword evidence="3 5" id="KW-1133">Transmembrane helix</keyword>
<dbReference type="PANTHER" id="PTHR45698:SF1">
    <property type="entry name" value="TRACE AMINE-ASSOCIATED RECEPTOR 13C-LIKE"/>
    <property type="match status" value="1"/>
</dbReference>
<dbReference type="Proteomes" id="UP001626550">
    <property type="component" value="Unassembled WGS sequence"/>
</dbReference>
<comment type="caution">
    <text evidence="7">The sequence shown here is derived from an EMBL/GenBank/DDBJ whole genome shotgun (WGS) entry which is preliminary data.</text>
</comment>
<keyword evidence="7" id="KW-0675">Receptor</keyword>
<dbReference type="Pfam" id="PF00001">
    <property type="entry name" value="7tm_1"/>
    <property type="match status" value="1"/>
</dbReference>
<sequence>MTNHSEPGTLDGNQANLYKILLIVPAFGLVANALLFVFLMRHKIGNSTTSFILKLQAVNDGVVSFLSSAIIIAPSFWSTNVPALDYFFCYIWHSQFLYWYCIHFGIYIMLMTVFERFFCVVLPMQYKQRKPRHVYIPLLIIILVSIPHVAPMFVEAGMIDEGGVITCIPSFDYYVSLNANVRYVRRVFSVMWFIFDYTLPVILIVILYSFVIKTLRATKMSREEGRKEASSRFTAATLLGAVIMTIANSWDTMTYLLLVYEVIQLNYLNQATNQIGVFM</sequence>
<feature type="non-terminal residue" evidence="7">
    <location>
        <position position="279"/>
    </location>
</feature>
<dbReference type="GO" id="GO:0016020">
    <property type="term" value="C:membrane"/>
    <property type="evidence" value="ECO:0007669"/>
    <property type="project" value="UniProtKB-SubCell"/>
</dbReference>
<evidence type="ECO:0000256" key="5">
    <source>
        <dbReference type="SAM" id="Phobius"/>
    </source>
</evidence>
<evidence type="ECO:0000256" key="1">
    <source>
        <dbReference type="ARBA" id="ARBA00004370"/>
    </source>
</evidence>
<feature type="transmembrane region" description="Helical" evidence="5">
    <location>
        <begin position="233"/>
        <end position="250"/>
    </location>
</feature>
<reference evidence="7 8" key="1">
    <citation type="submission" date="2024-11" db="EMBL/GenBank/DDBJ databases">
        <title>Adaptive evolution of stress response genes in parasites aligns with host niche diversity.</title>
        <authorList>
            <person name="Hahn C."/>
            <person name="Resl P."/>
        </authorList>
    </citation>
    <scope>NUCLEOTIDE SEQUENCE [LARGE SCALE GENOMIC DNA]</scope>
    <source>
        <strain evidence="7">EGGRZ-B1_66</strain>
        <tissue evidence="7">Body</tissue>
    </source>
</reference>
<gene>
    <name evidence="7" type="primary">GALR2_2</name>
    <name evidence="7" type="ORF">Ciccas_014631</name>
</gene>
<accession>A0ABD2PJ25</accession>
<dbReference type="PROSITE" id="PS50262">
    <property type="entry name" value="G_PROTEIN_RECEP_F1_2"/>
    <property type="match status" value="1"/>
</dbReference>
<dbReference type="PANTHER" id="PTHR45698">
    <property type="entry name" value="TRACE AMINE-ASSOCIATED RECEPTOR 19N-RELATED"/>
    <property type="match status" value="1"/>
</dbReference>
<organism evidence="7 8">
    <name type="scientific">Cichlidogyrus casuarinus</name>
    <dbReference type="NCBI Taxonomy" id="1844966"/>
    <lineage>
        <taxon>Eukaryota</taxon>
        <taxon>Metazoa</taxon>
        <taxon>Spiralia</taxon>
        <taxon>Lophotrochozoa</taxon>
        <taxon>Platyhelminthes</taxon>
        <taxon>Monogenea</taxon>
        <taxon>Monopisthocotylea</taxon>
        <taxon>Dactylogyridea</taxon>
        <taxon>Ancyrocephalidae</taxon>
        <taxon>Cichlidogyrus</taxon>
    </lineage>
</organism>
<feature type="transmembrane region" description="Helical" evidence="5">
    <location>
        <begin position="20"/>
        <end position="39"/>
    </location>
</feature>
<evidence type="ECO:0000259" key="6">
    <source>
        <dbReference type="PROSITE" id="PS50262"/>
    </source>
</evidence>
<feature type="domain" description="G-protein coupled receptors family 1 profile" evidence="6">
    <location>
        <begin position="31"/>
        <end position="279"/>
    </location>
</feature>
<keyword evidence="8" id="KW-1185">Reference proteome</keyword>